<gene>
    <name evidence="2" type="ORF">U0R11_09255</name>
</gene>
<dbReference type="EMBL" id="JBEWZH010000006">
    <property type="protein sequence ID" value="MFL0162574.1"/>
    <property type="molecule type" value="Genomic_DNA"/>
</dbReference>
<protein>
    <recommendedName>
        <fullName evidence="4">Paeninodin family lasso peptide</fullName>
    </recommendedName>
</protein>
<evidence type="ECO:0000313" key="2">
    <source>
        <dbReference type="EMBL" id="MFL0162574.1"/>
    </source>
</evidence>
<proteinExistence type="predicted"/>
<name>A0ABW8RV06_9BACT</name>
<sequence>MTNTPKNRPTESPSLVEDSSANFKEKRTWISPEIVNWENENIENTGGAGADGGAQTYL</sequence>
<dbReference type="Proteomes" id="UP001623558">
    <property type="component" value="Unassembled WGS sequence"/>
</dbReference>
<dbReference type="RefSeq" id="WP_406751418.1">
    <property type="nucleotide sequence ID" value="NZ_JBEWZH010000006.1"/>
</dbReference>
<comment type="caution">
    <text evidence="2">The sequence shown here is derived from an EMBL/GenBank/DDBJ whole genome shotgun (WGS) entry which is preliminary data.</text>
</comment>
<reference evidence="2 3" key="1">
    <citation type="submission" date="2024-07" db="EMBL/GenBank/DDBJ databases">
        <authorList>
            <person name="Pitt A."/>
            <person name="Hahn M.W."/>
        </authorList>
    </citation>
    <scope>NUCLEOTIDE SEQUENCE [LARGE SCALE GENOMIC DNA]</scope>
    <source>
        <strain evidence="2 3">1-SAACH-A3</strain>
    </source>
</reference>
<keyword evidence="3" id="KW-1185">Reference proteome</keyword>
<evidence type="ECO:0008006" key="4">
    <source>
        <dbReference type="Google" id="ProtNLM"/>
    </source>
</evidence>
<organism evidence="2 3">
    <name type="scientific">Aquirufa salirivi</name>
    <dbReference type="NCBI Taxonomy" id="3104729"/>
    <lineage>
        <taxon>Bacteria</taxon>
        <taxon>Pseudomonadati</taxon>
        <taxon>Bacteroidota</taxon>
        <taxon>Cytophagia</taxon>
        <taxon>Cytophagales</taxon>
        <taxon>Flectobacillaceae</taxon>
        <taxon>Aquirufa</taxon>
    </lineage>
</organism>
<accession>A0ABW8RV06</accession>
<feature type="compositionally biased region" description="Polar residues" evidence="1">
    <location>
        <begin position="1"/>
        <end position="22"/>
    </location>
</feature>
<evidence type="ECO:0000313" key="3">
    <source>
        <dbReference type="Proteomes" id="UP001623558"/>
    </source>
</evidence>
<feature type="region of interest" description="Disordered" evidence="1">
    <location>
        <begin position="1"/>
        <end position="26"/>
    </location>
</feature>
<evidence type="ECO:0000256" key="1">
    <source>
        <dbReference type="SAM" id="MobiDB-lite"/>
    </source>
</evidence>